<dbReference type="Proteomes" id="UP000199611">
    <property type="component" value="Unassembled WGS sequence"/>
</dbReference>
<protein>
    <submittedName>
        <fullName evidence="1">Uncharacterized protein</fullName>
    </submittedName>
</protein>
<gene>
    <name evidence="1" type="ORF">SAMN05660836_01779</name>
</gene>
<keyword evidence="2" id="KW-1185">Reference proteome</keyword>
<dbReference type="STRING" id="39841.SAMN05660836_01779"/>
<dbReference type="EMBL" id="FOUU01000005">
    <property type="protein sequence ID" value="SFM86619.1"/>
    <property type="molecule type" value="Genomic_DNA"/>
</dbReference>
<organism evidence="1 2">
    <name type="scientific">Thermodesulforhabdus norvegica</name>
    <dbReference type="NCBI Taxonomy" id="39841"/>
    <lineage>
        <taxon>Bacteria</taxon>
        <taxon>Pseudomonadati</taxon>
        <taxon>Thermodesulfobacteriota</taxon>
        <taxon>Syntrophobacteria</taxon>
        <taxon>Syntrophobacterales</taxon>
        <taxon>Thermodesulforhabdaceae</taxon>
        <taxon>Thermodesulforhabdus</taxon>
    </lineage>
</organism>
<sequence length="375" mass="44086">MKSCPLFFIERENNKKIRFLISENIGNFLGRIRKIDSLIILSYSTHRPEIISIIRNVLPECDLIFLEEPFDSAFYRMLSGDVNVEDYISERDFSFPDFQKEFYRLLKSIHDQDKEIVQIDPYMSCLMEIHEVFAKGGTHRDFPTVNHHLVYSTEKTVSANLVKYYSLVPKGNFNHLVRSIMDFARSDAMRIKLRDEMRAEAIVKFIVKALPAFKQRRIYIEAGYIHQPLFRLLSSKLDGFKIVPYFPVSPIVRFYMRKKHVFSPGDILTLRYLFNRHKTEHYSDDNILLAARSLIYTKIIRKDEIIPSRDLPYPHTLDEIECHGIVSRLSVADCREVFGRIRYMATEEARREVLNYISTRHGDSCISGKLDNEYS</sequence>
<proteinExistence type="predicted"/>
<accession>A0A1I4UCB7</accession>
<evidence type="ECO:0000313" key="2">
    <source>
        <dbReference type="Proteomes" id="UP000199611"/>
    </source>
</evidence>
<dbReference type="OrthoDB" id="5501943at2"/>
<dbReference type="AlphaFoldDB" id="A0A1I4UCB7"/>
<name>A0A1I4UCB7_9BACT</name>
<dbReference type="RefSeq" id="WP_093395119.1">
    <property type="nucleotide sequence ID" value="NZ_FOUU01000005.1"/>
</dbReference>
<reference evidence="2" key="1">
    <citation type="submission" date="2016-10" db="EMBL/GenBank/DDBJ databases">
        <authorList>
            <person name="Varghese N."/>
            <person name="Submissions S."/>
        </authorList>
    </citation>
    <scope>NUCLEOTIDE SEQUENCE [LARGE SCALE GENOMIC DNA]</scope>
    <source>
        <strain evidence="2">DSM 9990</strain>
    </source>
</reference>
<evidence type="ECO:0000313" key="1">
    <source>
        <dbReference type="EMBL" id="SFM86619.1"/>
    </source>
</evidence>